<dbReference type="RefSeq" id="WP_198685405.1">
    <property type="nucleotide sequence ID" value="NZ_JAEIJD010000003.1"/>
</dbReference>
<proteinExistence type="predicted"/>
<dbReference type="Pfam" id="PF00460">
    <property type="entry name" value="Flg_bb_rod"/>
    <property type="match status" value="1"/>
</dbReference>
<dbReference type="NCBIfam" id="NF009270">
    <property type="entry name" value="PRK12627.1"/>
    <property type="match status" value="1"/>
</dbReference>
<keyword evidence="4" id="KW-1185">Reference proteome</keyword>
<reference evidence="3" key="1">
    <citation type="submission" date="2020-12" db="EMBL/GenBank/DDBJ databases">
        <title>Pontibaca salina gen. nov., sp. nov., isolated from marine sediment.</title>
        <authorList>
            <person name="Bo J."/>
            <person name="Wang S."/>
            <person name="Song X."/>
            <person name="Du Z."/>
        </authorList>
    </citation>
    <scope>NUCLEOTIDE SEQUENCE</scope>
    <source>
        <strain evidence="3">S1109L</strain>
    </source>
</reference>
<dbReference type="AlphaFoldDB" id="A0A934M317"/>
<dbReference type="InterPro" id="IPR001444">
    <property type="entry name" value="Flag_bb_rod_N"/>
</dbReference>
<comment type="caution">
    <text evidence="3">The sequence shown here is derived from an EMBL/GenBank/DDBJ whole genome shotgun (WGS) entry which is preliminary data.</text>
</comment>
<gene>
    <name evidence="3" type="ORF">JAO82_05755</name>
</gene>
<comment type="subcellular location">
    <subcellularLocation>
        <location evidence="1">Bacterial flagellum basal body</location>
    </subcellularLocation>
</comment>
<evidence type="ECO:0000259" key="2">
    <source>
        <dbReference type="Pfam" id="PF00460"/>
    </source>
</evidence>
<organism evidence="3 4">
    <name type="scientific">Pontibaca salina</name>
    <dbReference type="NCBI Taxonomy" id="2795731"/>
    <lineage>
        <taxon>Bacteria</taxon>
        <taxon>Pseudomonadati</taxon>
        <taxon>Pseudomonadota</taxon>
        <taxon>Alphaproteobacteria</taxon>
        <taxon>Rhodobacterales</taxon>
        <taxon>Roseobacteraceae</taxon>
        <taxon>Pontibaca</taxon>
    </lineage>
</organism>
<accession>A0A934M317</accession>
<dbReference type="Proteomes" id="UP000613255">
    <property type="component" value="Unassembled WGS sequence"/>
</dbReference>
<feature type="domain" description="Flagellar basal body rod protein N-terminal" evidence="2">
    <location>
        <begin position="20"/>
        <end position="37"/>
    </location>
</feature>
<protein>
    <submittedName>
        <fullName evidence="3">FlgB family protein</fullName>
    </submittedName>
</protein>
<evidence type="ECO:0000313" key="4">
    <source>
        <dbReference type="Proteomes" id="UP000613255"/>
    </source>
</evidence>
<sequence length="124" mass="13316">MFTELKVFKLAHAMASHAGRRQAVVAQNMANSDTPGYAARDISSFADLIGKAGATTMHQTRPAHFSEFAKDAAQGSVGAVHRGSNTVSIEEEMLKAVEVTRQHDRALAIYKSSLSILRSSLGQT</sequence>
<dbReference type="GO" id="GO:0009425">
    <property type="term" value="C:bacterial-type flagellum basal body"/>
    <property type="evidence" value="ECO:0007669"/>
    <property type="project" value="UniProtKB-SubCell"/>
</dbReference>
<name>A0A934M317_9RHOB</name>
<dbReference type="EMBL" id="JAEIJD010000003">
    <property type="protein sequence ID" value="MBI6629384.1"/>
    <property type="molecule type" value="Genomic_DNA"/>
</dbReference>
<evidence type="ECO:0000256" key="1">
    <source>
        <dbReference type="ARBA" id="ARBA00004117"/>
    </source>
</evidence>
<evidence type="ECO:0000313" key="3">
    <source>
        <dbReference type="EMBL" id="MBI6629384.1"/>
    </source>
</evidence>